<feature type="transmembrane region" description="Helical" evidence="6">
    <location>
        <begin position="281"/>
        <end position="299"/>
    </location>
</feature>
<dbReference type="GO" id="GO:0016020">
    <property type="term" value="C:membrane"/>
    <property type="evidence" value="ECO:0007669"/>
    <property type="project" value="UniProtKB-SubCell"/>
</dbReference>
<feature type="transmembrane region" description="Helical" evidence="6">
    <location>
        <begin position="160"/>
        <end position="182"/>
    </location>
</feature>
<evidence type="ECO:0000313" key="8">
    <source>
        <dbReference type="EMBL" id="CTQ64073.1"/>
    </source>
</evidence>
<comment type="subcellular location">
    <subcellularLocation>
        <location evidence="1">Membrane</location>
        <topology evidence="1">Multi-pass membrane protein</topology>
    </subcellularLocation>
</comment>
<keyword evidence="4 6" id="KW-1133">Transmembrane helix</keyword>
<dbReference type="Proteomes" id="UP000053235">
    <property type="component" value="Unassembled WGS sequence"/>
</dbReference>
<accession>A0A0M6ZRL9</accession>
<dbReference type="SUPFAM" id="SSF103481">
    <property type="entry name" value="Multidrug resistance efflux transporter EmrE"/>
    <property type="match status" value="2"/>
</dbReference>
<feature type="transmembrane region" description="Helical" evidence="6">
    <location>
        <begin position="194"/>
        <end position="214"/>
    </location>
</feature>
<dbReference type="InterPro" id="IPR000620">
    <property type="entry name" value="EamA_dom"/>
</dbReference>
<comment type="similarity">
    <text evidence="2">Belongs to the drug/metabolite transporter (DMT) superfamily. 10 TMS drug/metabolite exporter (DME) (TC 2.A.7.3) family.</text>
</comment>
<evidence type="ECO:0000256" key="6">
    <source>
        <dbReference type="SAM" id="Phobius"/>
    </source>
</evidence>
<dbReference type="Pfam" id="PF00892">
    <property type="entry name" value="EamA"/>
    <property type="match status" value="2"/>
</dbReference>
<dbReference type="EMBL" id="CXWD01000001">
    <property type="protein sequence ID" value="CTQ64073.1"/>
    <property type="molecule type" value="Genomic_DNA"/>
</dbReference>
<keyword evidence="9" id="KW-1185">Reference proteome</keyword>
<feature type="transmembrane region" description="Helical" evidence="6">
    <location>
        <begin position="12"/>
        <end position="34"/>
    </location>
</feature>
<feature type="transmembrane region" description="Helical" evidence="6">
    <location>
        <begin position="132"/>
        <end position="148"/>
    </location>
</feature>
<feature type="transmembrane region" description="Helical" evidence="6">
    <location>
        <begin position="226"/>
        <end position="244"/>
    </location>
</feature>
<gene>
    <name evidence="8" type="ORF">LAX5112_00168</name>
</gene>
<evidence type="ECO:0000256" key="3">
    <source>
        <dbReference type="ARBA" id="ARBA00022692"/>
    </source>
</evidence>
<evidence type="ECO:0000256" key="2">
    <source>
        <dbReference type="ARBA" id="ARBA00009853"/>
    </source>
</evidence>
<keyword evidence="3 6" id="KW-0812">Transmembrane</keyword>
<reference evidence="9" key="1">
    <citation type="submission" date="2015-07" db="EMBL/GenBank/DDBJ databases">
        <authorList>
            <person name="Rodrigo-Torres Lidia"/>
            <person name="Arahal R.David."/>
        </authorList>
    </citation>
    <scope>NUCLEOTIDE SEQUENCE [LARGE SCALE GENOMIC DNA]</scope>
    <source>
        <strain evidence="9">CECT 5112</strain>
    </source>
</reference>
<evidence type="ECO:0000256" key="4">
    <source>
        <dbReference type="ARBA" id="ARBA00022989"/>
    </source>
</evidence>
<organism evidence="8 9">
    <name type="scientific">Roseibium alexandrii</name>
    <dbReference type="NCBI Taxonomy" id="388408"/>
    <lineage>
        <taxon>Bacteria</taxon>
        <taxon>Pseudomonadati</taxon>
        <taxon>Pseudomonadota</taxon>
        <taxon>Alphaproteobacteria</taxon>
        <taxon>Hyphomicrobiales</taxon>
        <taxon>Stappiaceae</taxon>
        <taxon>Roseibium</taxon>
    </lineage>
</organism>
<feature type="transmembrane region" description="Helical" evidence="6">
    <location>
        <begin position="76"/>
        <end position="97"/>
    </location>
</feature>
<feature type="transmembrane region" description="Helical" evidence="6">
    <location>
        <begin position="256"/>
        <end position="275"/>
    </location>
</feature>
<proteinExistence type="inferred from homology"/>
<feature type="transmembrane region" description="Helical" evidence="6">
    <location>
        <begin position="103"/>
        <end position="125"/>
    </location>
</feature>
<dbReference type="InterPro" id="IPR037185">
    <property type="entry name" value="EmrE-like"/>
</dbReference>
<dbReference type="OrthoDB" id="8478051at2"/>
<protein>
    <submittedName>
        <fullName evidence="8">Carboxylate/amino acid/amine transporter</fullName>
    </submittedName>
</protein>
<keyword evidence="5 6" id="KW-0472">Membrane</keyword>
<dbReference type="PANTHER" id="PTHR22911:SF6">
    <property type="entry name" value="SOLUTE CARRIER FAMILY 35 MEMBER G1"/>
    <property type="match status" value="1"/>
</dbReference>
<evidence type="ECO:0000256" key="5">
    <source>
        <dbReference type="ARBA" id="ARBA00023136"/>
    </source>
</evidence>
<dbReference type="STRING" id="388408.LAX5112_00168"/>
<feature type="transmembrane region" description="Helical" evidence="6">
    <location>
        <begin position="40"/>
        <end position="64"/>
    </location>
</feature>
<dbReference type="AlphaFoldDB" id="A0A0M6ZRL9"/>
<evidence type="ECO:0000259" key="7">
    <source>
        <dbReference type="Pfam" id="PF00892"/>
    </source>
</evidence>
<feature type="domain" description="EamA" evidence="7">
    <location>
        <begin position="163"/>
        <end position="294"/>
    </location>
</feature>
<dbReference type="RefSeq" id="WP_055670183.1">
    <property type="nucleotide sequence ID" value="NZ_CXWD01000001.1"/>
</dbReference>
<sequence>MTPSAAIGQRENIPAALFLALLGMSAFTPIFAAGKLAGGVLPIVALVWLRFAGGAATILCVASVKKVPLHKQISPLWKLHLMRAVCGVGGLACAVYAASEMPLADATAIGLTKGIFAIALAGLILKELVTGKHWIAGAMSMLGAYLVVQSADNVAQNSEMALVGAIAAIASALFMAAESLIMRYIAQREDTVTILAYVNVFAALFLAVPVIWLIVQDGIAMTDLLAFAWLGPLAIIGQSFNISAYRRAGAATLAPAFYATVVLSALFGCAVWGEVPGPEALVGALLILTGGAVLTLRLGR</sequence>
<name>A0A0M6ZRL9_9HYPH</name>
<dbReference type="PANTHER" id="PTHR22911">
    <property type="entry name" value="ACYL-MALONYL CONDENSING ENZYME-RELATED"/>
    <property type="match status" value="1"/>
</dbReference>
<evidence type="ECO:0000256" key="1">
    <source>
        <dbReference type="ARBA" id="ARBA00004141"/>
    </source>
</evidence>
<evidence type="ECO:0000313" key="9">
    <source>
        <dbReference type="Proteomes" id="UP000053235"/>
    </source>
</evidence>
<feature type="domain" description="EamA" evidence="7">
    <location>
        <begin position="16"/>
        <end position="148"/>
    </location>
</feature>